<name>A0ABV2Q8L9_9BURK</name>
<dbReference type="CDD" id="cd10027">
    <property type="entry name" value="UDG-F1-like"/>
    <property type="match status" value="1"/>
</dbReference>
<evidence type="ECO:0000256" key="5">
    <source>
        <dbReference type="ARBA" id="ARBA00018429"/>
    </source>
</evidence>
<sequence>MPATDRQRAAQTGSLFNDTPAGPNCLRDWPVGMGQVASGWQPVLNQFLQSEAGQRLDEFLKTRVAAGACIYPPTPLRALTLTPPEAVRVVILGQDPYHGPGQANGLAFDVGPGIKFPPSLRNIHKELALEYGRPPQTDGLLEHWARQGVLLLNTCLTVEDGQPASHAKLGWQTLTTAIFDQLVESERPLVFMLWGSHAQAKAPENLKLATAADIAGSPQRMGGQRAHLWLMANHPSPLSALRPPVPFMGCDHFKRANDFLAANGQITIDWLGEKEIFGNGHKVVA</sequence>
<dbReference type="InterPro" id="IPR018085">
    <property type="entry name" value="Ura-DNA_Glyclase_AS"/>
</dbReference>
<keyword evidence="6 9" id="KW-0227">DNA damage</keyword>
<dbReference type="SMART" id="SM00987">
    <property type="entry name" value="UreE_C"/>
    <property type="match status" value="1"/>
</dbReference>
<dbReference type="PANTHER" id="PTHR11264">
    <property type="entry name" value="URACIL-DNA GLYCOSYLASE"/>
    <property type="match status" value="1"/>
</dbReference>
<dbReference type="SUPFAM" id="SSF52141">
    <property type="entry name" value="Uracil-DNA glycosylase-like"/>
    <property type="match status" value="1"/>
</dbReference>
<evidence type="ECO:0000256" key="12">
    <source>
        <dbReference type="SAM" id="MobiDB-lite"/>
    </source>
</evidence>
<dbReference type="Pfam" id="PF03167">
    <property type="entry name" value="UDG"/>
    <property type="match status" value="1"/>
</dbReference>
<comment type="catalytic activity">
    <reaction evidence="1 9 11">
        <text>Hydrolyzes single-stranded DNA or mismatched double-stranded DNA and polynucleotides, releasing free uracil.</text>
        <dbReference type="EC" id="3.2.2.27"/>
    </reaction>
</comment>
<dbReference type="EC" id="3.2.2.27" evidence="4 9"/>
<dbReference type="NCBIfam" id="TIGR00628">
    <property type="entry name" value="ung"/>
    <property type="match status" value="1"/>
</dbReference>
<comment type="subcellular location">
    <subcellularLocation>
        <location evidence="9">Cytoplasm</location>
    </subcellularLocation>
</comment>
<evidence type="ECO:0000256" key="4">
    <source>
        <dbReference type="ARBA" id="ARBA00012030"/>
    </source>
</evidence>
<evidence type="ECO:0000256" key="8">
    <source>
        <dbReference type="ARBA" id="ARBA00023204"/>
    </source>
</evidence>
<keyword evidence="14" id="KW-0326">Glycosidase</keyword>
<dbReference type="InterPro" id="IPR005122">
    <property type="entry name" value="Uracil-DNA_glycosylase-like"/>
</dbReference>
<keyword evidence="9" id="KW-0963">Cytoplasm</keyword>
<evidence type="ECO:0000256" key="3">
    <source>
        <dbReference type="ARBA" id="ARBA00008184"/>
    </source>
</evidence>
<keyword evidence="15" id="KW-1185">Reference proteome</keyword>
<evidence type="ECO:0000256" key="7">
    <source>
        <dbReference type="ARBA" id="ARBA00022801"/>
    </source>
</evidence>
<comment type="similarity">
    <text evidence="3 9 11">Belongs to the uracil-DNA glycosylase (UDG) superfamily. UNG family.</text>
</comment>
<dbReference type="NCBIfam" id="NF003589">
    <property type="entry name" value="PRK05254.1-2"/>
    <property type="match status" value="1"/>
</dbReference>
<dbReference type="NCBIfam" id="NF003588">
    <property type="entry name" value="PRK05254.1-1"/>
    <property type="match status" value="1"/>
</dbReference>
<dbReference type="GO" id="GO:0004844">
    <property type="term" value="F:uracil DNA N-glycosylase activity"/>
    <property type="evidence" value="ECO:0007669"/>
    <property type="project" value="UniProtKB-EC"/>
</dbReference>
<feature type="region of interest" description="Disordered" evidence="12">
    <location>
        <begin position="1"/>
        <end position="21"/>
    </location>
</feature>
<evidence type="ECO:0000313" key="15">
    <source>
        <dbReference type="Proteomes" id="UP001549320"/>
    </source>
</evidence>
<evidence type="ECO:0000259" key="13">
    <source>
        <dbReference type="SMART" id="SM00986"/>
    </source>
</evidence>
<accession>A0ABV2Q8L9</accession>
<keyword evidence="7 9" id="KW-0378">Hydrolase</keyword>
<protein>
    <recommendedName>
        <fullName evidence="5 9">Uracil-DNA glycosylase</fullName>
        <shortName evidence="9">UDG</shortName>
        <ecNumber evidence="4 9">3.2.2.27</ecNumber>
    </recommendedName>
</protein>
<dbReference type="EMBL" id="JBEPSH010000005">
    <property type="protein sequence ID" value="MET4577386.1"/>
    <property type="molecule type" value="Genomic_DNA"/>
</dbReference>
<dbReference type="PROSITE" id="PS00130">
    <property type="entry name" value="U_DNA_GLYCOSYLASE"/>
    <property type="match status" value="1"/>
</dbReference>
<proteinExistence type="inferred from homology"/>
<reference evidence="14 15" key="1">
    <citation type="submission" date="2024-06" db="EMBL/GenBank/DDBJ databases">
        <title>Sorghum-associated microbial communities from plants grown in Nebraska, USA.</title>
        <authorList>
            <person name="Schachtman D."/>
        </authorList>
    </citation>
    <scope>NUCLEOTIDE SEQUENCE [LARGE SCALE GENOMIC DNA]</scope>
    <source>
        <strain evidence="14 15">2709</strain>
    </source>
</reference>
<evidence type="ECO:0000256" key="11">
    <source>
        <dbReference type="RuleBase" id="RU003780"/>
    </source>
</evidence>
<evidence type="ECO:0000256" key="2">
    <source>
        <dbReference type="ARBA" id="ARBA00002631"/>
    </source>
</evidence>
<evidence type="ECO:0000256" key="9">
    <source>
        <dbReference type="HAMAP-Rule" id="MF_00148"/>
    </source>
</evidence>
<comment type="function">
    <text evidence="2 9 11">Excises uracil residues from the DNA which can arise as a result of misincorporation of dUMP residues by DNA polymerase or due to deamination of cytosine.</text>
</comment>
<evidence type="ECO:0000256" key="6">
    <source>
        <dbReference type="ARBA" id="ARBA00022763"/>
    </source>
</evidence>
<dbReference type="InterPro" id="IPR002043">
    <property type="entry name" value="UDG_fam1"/>
</dbReference>
<dbReference type="NCBIfam" id="NF003591">
    <property type="entry name" value="PRK05254.1-4"/>
    <property type="match status" value="1"/>
</dbReference>
<dbReference type="Gene3D" id="3.40.470.10">
    <property type="entry name" value="Uracil-DNA glycosylase-like domain"/>
    <property type="match status" value="1"/>
</dbReference>
<comment type="caution">
    <text evidence="14">The sequence shown here is derived from an EMBL/GenBank/DDBJ whole genome shotgun (WGS) entry which is preliminary data.</text>
</comment>
<feature type="active site" description="Proton acceptor" evidence="9 10">
    <location>
        <position position="95"/>
    </location>
</feature>
<dbReference type="HAMAP" id="MF_00148">
    <property type="entry name" value="UDG"/>
    <property type="match status" value="1"/>
</dbReference>
<dbReference type="NCBIfam" id="NF003592">
    <property type="entry name" value="PRK05254.1-5"/>
    <property type="match status" value="1"/>
</dbReference>
<dbReference type="Proteomes" id="UP001549320">
    <property type="component" value="Unassembled WGS sequence"/>
</dbReference>
<evidence type="ECO:0000313" key="14">
    <source>
        <dbReference type="EMBL" id="MET4577386.1"/>
    </source>
</evidence>
<gene>
    <name evidence="9" type="primary">ung</name>
    <name evidence="14" type="ORF">ABIE13_002497</name>
</gene>
<feature type="domain" description="Uracil-DNA glycosylase-like" evidence="13">
    <location>
        <begin position="80"/>
        <end position="260"/>
    </location>
</feature>
<dbReference type="SMART" id="SM00986">
    <property type="entry name" value="UDG"/>
    <property type="match status" value="1"/>
</dbReference>
<dbReference type="InterPro" id="IPR036895">
    <property type="entry name" value="Uracil-DNA_glycosylase-like_sf"/>
</dbReference>
<dbReference type="PANTHER" id="PTHR11264:SF0">
    <property type="entry name" value="URACIL-DNA GLYCOSYLASE"/>
    <property type="match status" value="1"/>
</dbReference>
<organism evidence="14 15">
    <name type="scientific">Ottowia thiooxydans</name>
    <dbReference type="NCBI Taxonomy" id="219182"/>
    <lineage>
        <taxon>Bacteria</taxon>
        <taxon>Pseudomonadati</taxon>
        <taxon>Pseudomonadota</taxon>
        <taxon>Betaproteobacteria</taxon>
        <taxon>Burkholderiales</taxon>
        <taxon>Comamonadaceae</taxon>
        <taxon>Ottowia</taxon>
    </lineage>
</organism>
<keyword evidence="8 9" id="KW-0234">DNA repair</keyword>
<evidence type="ECO:0000256" key="1">
    <source>
        <dbReference type="ARBA" id="ARBA00001400"/>
    </source>
</evidence>
<evidence type="ECO:0000256" key="10">
    <source>
        <dbReference type="PROSITE-ProRule" id="PRU10072"/>
    </source>
</evidence>